<dbReference type="GO" id="GO:0004301">
    <property type="term" value="F:epoxide hydrolase activity"/>
    <property type="evidence" value="ECO:0007669"/>
    <property type="project" value="TreeGrafter"/>
</dbReference>
<evidence type="ECO:0000256" key="3">
    <source>
        <dbReference type="ARBA" id="ARBA00022801"/>
    </source>
</evidence>
<dbReference type="AlphaFoldDB" id="A0A3D9SRH6"/>
<evidence type="ECO:0000256" key="2">
    <source>
        <dbReference type="ARBA" id="ARBA00022797"/>
    </source>
</evidence>
<dbReference type="Gene3D" id="3.40.50.1820">
    <property type="entry name" value="alpha/beta hydrolase"/>
    <property type="match status" value="1"/>
</dbReference>
<sequence length="385" mass="43347">MTNSEIRPFRIEIPQADLDDLTDRLRRTRWADELPHEEVTDGVQTGPVPPGWEYGVPLSYVRGLVEHWRDGFDWRAQEARLNEFPQFTTEIDGQTIHFVHVRSPEPDATPLILTHGWPNTFVEYLDLVGPLTDPRAHGGDPADAFHVVIPSIPGFGFSGPTRTKGWSSQRVARAWAELMRRLGYEKYGAHGNDAGAIVSPALGTLDPDHVVGVHVNQIFSFPSGDPAEFEGMTEDEMGQLAFLQKFNDEMSAFAQLQATKPQNLAHALADSPSGQLGWIGQLLGEAVDRDTLLTIASIYWFTNTGASSARLYYEDRHAEPLPGPTTFPIGLASFAYDFRPIRRFVERDHADLVSWNEYDRGSHWSAHDAPDLLLSDIRRFFRRFR</sequence>
<keyword evidence="3" id="KW-0378">Hydrolase</keyword>
<evidence type="ECO:0000256" key="4">
    <source>
        <dbReference type="PIRSR" id="PIRSR001112-1"/>
    </source>
</evidence>
<dbReference type="InterPro" id="IPR010497">
    <property type="entry name" value="Epoxide_hydro_N"/>
</dbReference>
<feature type="active site" description="Proton donor" evidence="4">
    <location>
        <position position="312"/>
    </location>
</feature>
<feature type="active site" description="Proton acceptor" evidence="4">
    <location>
        <position position="363"/>
    </location>
</feature>
<dbReference type="Proteomes" id="UP000256661">
    <property type="component" value="Unassembled WGS sequence"/>
</dbReference>
<evidence type="ECO:0000259" key="5">
    <source>
        <dbReference type="Pfam" id="PF06441"/>
    </source>
</evidence>
<dbReference type="PIRSF" id="PIRSF001112">
    <property type="entry name" value="Epoxide_hydrolase"/>
    <property type="match status" value="1"/>
</dbReference>
<gene>
    <name evidence="6" type="ORF">DFJ69_4039</name>
</gene>
<dbReference type="GO" id="GO:0097176">
    <property type="term" value="P:epoxide metabolic process"/>
    <property type="evidence" value="ECO:0007669"/>
    <property type="project" value="TreeGrafter"/>
</dbReference>
<dbReference type="OrthoDB" id="5171248at2"/>
<comment type="similarity">
    <text evidence="1">Belongs to the peptidase S33 family.</text>
</comment>
<organism evidence="6 7">
    <name type="scientific">Thermomonospora umbrina</name>
    <dbReference type="NCBI Taxonomy" id="111806"/>
    <lineage>
        <taxon>Bacteria</taxon>
        <taxon>Bacillati</taxon>
        <taxon>Actinomycetota</taxon>
        <taxon>Actinomycetes</taxon>
        <taxon>Streptosporangiales</taxon>
        <taxon>Thermomonosporaceae</taxon>
        <taxon>Thermomonospora</taxon>
    </lineage>
</organism>
<dbReference type="InterPro" id="IPR000639">
    <property type="entry name" value="Epox_hydrolase-like"/>
</dbReference>
<comment type="caution">
    <text evidence="6">The sequence shown here is derived from an EMBL/GenBank/DDBJ whole genome shotgun (WGS) entry which is preliminary data.</text>
</comment>
<keyword evidence="7" id="KW-1185">Reference proteome</keyword>
<dbReference type="Pfam" id="PF06441">
    <property type="entry name" value="EHN"/>
    <property type="match status" value="1"/>
</dbReference>
<name>A0A3D9SRH6_9ACTN</name>
<proteinExistence type="inferred from homology"/>
<dbReference type="SUPFAM" id="SSF53474">
    <property type="entry name" value="alpha/beta-Hydrolases"/>
    <property type="match status" value="1"/>
</dbReference>
<feature type="domain" description="Epoxide hydrolase N-terminal" evidence="5">
    <location>
        <begin position="6"/>
        <end position="124"/>
    </location>
</feature>
<protein>
    <submittedName>
        <fullName evidence="6">Pimeloyl-ACP methyl ester carboxylesterase</fullName>
    </submittedName>
</protein>
<accession>A0A3D9SRH6</accession>
<evidence type="ECO:0000313" key="6">
    <source>
        <dbReference type="EMBL" id="REE98549.1"/>
    </source>
</evidence>
<evidence type="ECO:0000256" key="1">
    <source>
        <dbReference type="ARBA" id="ARBA00010088"/>
    </source>
</evidence>
<keyword evidence="2" id="KW-0058">Aromatic hydrocarbons catabolism</keyword>
<evidence type="ECO:0000313" key="7">
    <source>
        <dbReference type="Proteomes" id="UP000256661"/>
    </source>
</evidence>
<dbReference type="PRINTS" id="PR00412">
    <property type="entry name" value="EPOXHYDRLASE"/>
</dbReference>
<dbReference type="InterPro" id="IPR016292">
    <property type="entry name" value="Epoxide_hydrolase"/>
</dbReference>
<reference evidence="6 7" key="1">
    <citation type="submission" date="2018-08" db="EMBL/GenBank/DDBJ databases">
        <title>Sequencing the genomes of 1000 actinobacteria strains.</title>
        <authorList>
            <person name="Klenk H.-P."/>
        </authorList>
    </citation>
    <scope>NUCLEOTIDE SEQUENCE [LARGE SCALE GENOMIC DNA]</scope>
    <source>
        <strain evidence="6 7">DSM 43927</strain>
    </source>
</reference>
<feature type="active site" description="Nucleophile" evidence="4">
    <location>
        <position position="193"/>
    </location>
</feature>
<dbReference type="PANTHER" id="PTHR21661">
    <property type="entry name" value="EPOXIDE HYDROLASE 1-RELATED"/>
    <property type="match status" value="1"/>
</dbReference>
<dbReference type="EMBL" id="QTTT01000001">
    <property type="protein sequence ID" value="REE98549.1"/>
    <property type="molecule type" value="Genomic_DNA"/>
</dbReference>
<dbReference type="InterPro" id="IPR029058">
    <property type="entry name" value="AB_hydrolase_fold"/>
</dbReference>
<dbReference type="RefSeq" id="WP_116023989.1">
    <property type="nucleotide sequence ID" value="NZ_QTTT01000001.1"/>
</dbReference>
<dbReference type="PANTHER" id="PTHR21661:SF35">
    <property type="entry name" value="EPOXIDE HYDROLASE"/>
    <property type="match status" value="1"/>
</dbReference>